<keyword evidence="2" id="KW-1185">Reference proteome</keyword>
<name>A0AAD9IV85_9ANNE</name>
<organism evidence="1 2">
    <name type="scientific">Paralvinella palmiformis</name>
    <dbReference type="NCBI Taxonomy" id="53620"/>
    <lineage>
        <taxon>Eukaryota</taxon>
        <taxon>Metazoa</taxon>
        <taxon>Spiralia</taxon>
        <taxon>Lophotrochozoa</taxon>
        <taxon>Annelida</taxon>
        <taxon>Polychaeta</taxon>
        <taxon>Sedentaria</taxon>
        <taxon>Canalipalpata</taxon>
        <taxon>Terebellida</taxon>
        <taxon>Terebelliformia</taxon>
        <taxon>Alvinellidae</taxon>
        <taxon>Paralvinella</taxon>
    </lineage>
</organism>
<dbReference type="AlphaFoldDB" id="A0AAD9IV85"/>
<sequence>MTIYYNIFYLTEYCIQDEDEGCKFECHCAKKSECRGGRCPNGCQHAALGYNWGGPACQIGNVGLQKEANMTASDKYNTLYPPTGALDGQIVLNRINSHCAHPYNSASKPAEWWADLGNIYIIYNITIFGRRDCKLFWIVSFTISFCYNSI</sequence>
<dbReference type="Gene3D" id="2.60.120.260">
    <property type="entry name" value="Galactose-binding domain-like"/>
    <property type="match status" value="1"/>
</dbReference>
<gene>
    <name evidence="1" type="ORF">LSH36_1220g00009</name>
</gene>
<comment type="caution">
    <text evidence="1">The sequence shown here is derived from an EMBL/GenBank/DDBJ whole genome shotgun (WGS) entry which is preliminary data.</text>
</comment>
<accession>A0AAD9IV85</accession>
<evidence type="ECO:0000313" key="1">
    <source>
        <dbReference type="EMBL" id="KAK2140880.1"/>
    </source>
</evidence>
<reference evidence="1" key="1">
    <citation type="journal article" date="2023" name="Mol. Biol. Evol.">
        <title>Third-Generation Sequencing Reveals the Adaptive Role of the Epigenome in Three Deep-Sea Polychaetes.</title>
        <authorList>
            <person name="Perez M."/>
            <person name="Aroh O."/>
            <person name="Sun Y."/>
            <person name="Lan Y."/>
            <person name="Juniper S.K."/>
            <person name="Young C.R."/>
            <person name="Angers B."/>
            <person name="Qian P.Y."/>
        </authorList>
    </citation>
    <scope>NUCLEOTIDE SEQUENCE</scope>
    <source>
        <strain evidence="1">P08H-3</strain>
    </source>
</reference>
<dbReference type="SUPFAM" id="SSF49785">
    <property type="entry name" value="Galactose-binding domain-like"/>
    <property type="match status" value="1"/>
</dbReference>
<proteinExistence type="predicted"/>
<evidence type="ECO:0000313" key="2">
    <source>
        <dbReference type="Proteomes" id="UP001208570"/>
    </source>
</evidence>
<dbReference type="Proteomes" id="UP001208570">
    <property type="component" value="Unassembled WGS sequence"/>
</dbReference>
<protein>
    <submittedName>
        <fullName evidence="1">Uncharacterized protein</fullName>
    </submittedName>
</protein>
<dbReference type="EMBL" id="JAODUP010001220">
    <property type="protein sequence ID" value="KAK2140880.1"/>
    <property type="molecule type" value="Genomic_DNA"/>
</dbReference>
<dbReference type="InterPro" id="IPR008979">
    <property type="entry name" value="Galactose-bd-like_sf"/>
</dbReference>